<comment type="caution">
    <text evidence="1">The sequence shown here is derived from an EMBL/GenBank/DDBJ whole genome shotgun (WGS) entry which is preliminary data.</text>
</comment>
<proteinExistence type="predicted"/>
<dbReference type="AlphaFoldDB" id="A0A7K1YCQ7"/>
<keyword evidence="2" id="KW-1185">Reference proteome</keyword>
<organism evidence="1 2">
    <name type="scientific">Hufsiella arboris</name>
    <dbReference type="NCBI Taxonomy" id="2695275"/>
    <lineage>
        <taxon>Bacteria</taxon>
        <taxon>Pseudomonadati</taxon>
        <taxon>Bacteroidota</taxon>
        <taxon>Sphingobacteriia</taxon>
        <taxon>Sphingobacteriales</taxon>
        <taxon>Sphingobacteriaceae</taxon>
        <taxon>Hufsiella</taxon>
    </lineage>
</organism>
<dbReference type="Proteomes" id="UP000466586">
    <property type="component" value="Unassembled WGS sequence"/>
</dbReference>
<gene>
    <name evidence="1" type="ORF">GS399_15420</name>
</gene>
<protein>
    <submittedName>
        <fullName evidence="1">Uncharacterized protein</fullName>
    </submittedName>
</protein>
<dbReference type="RefSeq" id="WP_160845536.1">
    <property type="nucleotide sequence ID" value="NZ_WVHT01000007.1"/>
</dbReference>
<sequence>MIDYSRAKEIFFTYSSSKFQMMRDGFSGEYYTFNVTTELEGQWLHELIQQELNKLDINNADSLFPLWYILETNCSIKYLKDIVEFIETMPIKH</sequence>
<evidence type="ECO:0000313" key="2">
    <source>
        <dbReference type="Proteomes" id="UP000466586"/>
    </source>
</evidence>
<reference evidence="1 2" key="1">
    <citation type="submission" date="2019-11" db="EMBL/GenBank/DDBJ databases">
        <title>Pedobacter sp. HMF7647 Genome sequencing and assembly.</title>
        <authorList>
            <person name="Kang H."/>
            <person name="Kim H."/>
            <person name="Joh K."/>
        </authorList>
    </citation>
    <scope>NUCLEOTIDE SEQUENCE [LARGE SCALE GENOMIC DNA]</scope>
    <source>
        <strain evidence="1 2">HMF7647</strain>
    </source>
</reference>
<dbReference type="EMBL" id="WVHT01000007">
    <property type="protein sequence ID" value="MXV52363.1"/>
    <property type="molecule type" value="Genomic_DNA"/>
</dbReference>
<evidence type="ECO:0000313" key="1">
    <source>
        <dbReference type="EMBL" id="MXV52363.1"/>
    </source>
</evidence>
<name>A0A7K1YCQ7_9SPHI</name>
<accession>A0A7K1YCQ7</accession>